<dbReference type="GO" id="GO:0003700">
    <property type="term" value="F:DNA-binding transcription factor activity"/>
    <property type="evidence" value="ECO:0007669"/>
    <property type="project" value="InterPro"/>
</dbReference>
<dbReference type="EMBL" id="RBIM01000001">
    <property type="protein sequence ID" value="RKR04146.1"/>
    <property type="molecule type" value="Genomic_DNA"/>
</dbReference>
<evidence type="ECO:0000259" key="5">
    <source>
        <dbReference type="PROSITE" id="PS50931"/>
    </source>
</evidence>
<dbReference type="PANTHER" id="PTHR30537">
    <property type="entry name" value="HTH-TYPE TRANSCRIPTIONAL REGULATOR"/>
    <property type="match status" value="1"/>
</dbReference>
<protein>
    <submittedName>
        <fullName evidence="6">DNA-binding transcriptional LysR family regulator</fullName>
    </submittedName>
</protein>
<dbReference type="Proteomes" id="UP000273675">
    <property type="component" value="Unassembled WGS sequence"/>
</dbReference>
<dbReference type="PROSITE" id="PS50931">
    <property type="entry name" value="HTH_LYSR"/>
    <property type="match status" value="1"/>
</dbReference>
<organism evidence="6 7">
    <name type="scientific">Maricaulis maris</name>
    <dbReference type="NCBI Taxonomy" id="74318"/>
    <lineage>
        <taxon>Bacteria</taxon>
        <taxon>Pseudomonadati</taxon>
        <taxon>Pseudomonadota</taxon>
        <taxon>Alphaproteobacteria</taxon>
        <taxon>Maricaulales</taxon>
        <taxon>Maricaulaceae</taxon>
        <taxon>Maricaulis</taxon>
    </lineage>
</organism>
<evidence type="ECO:0000313" key="7">
    <source>
        <dbReference type="Proteomes" id="UP000273675"/>
    </source>
</evidence>
<keyword evidence="2" id="KW-0805">Transcription regulation</keyword>
<evidence type="ECO:0000313" key="6">
    <source>
        <dbReference type="EMBL" id="RKR04146.1"/>
    </source>
</evidence>
<dbReference type="CDD" id="cd08422">
    <property type="entry name" value="PBP2_CrgA_like"/>
    <property type="match status" value="1"/>
</dbReference>
<evidence type="ECO:0000256" key="2">
    <source>
        <dbReference type="ARBA" id="ARBA00023015"/>
    </source>
</evidence>
<evidence type="ECO:0000256" key="4">
    <source>
        <dbReference type="ARBA" id="ARBA00023163"/>
    </source>
</evidence>
<dbReference type="InterPro" id="IPR000847">
    <property type="entry name" value="LysR_HTH_N"/>
</dbReference>
<sequence length="303" mass="32216">MLEHLKSLATFGMVLRAGSFRGAAERLGMAPSTVSYHVTVLEEFIGAPLLNRSTRRLSPTSLGETLGIQAEAMLASVDGALRLVDEQTGLLRGLLSVTCTSAVIGAGFGEVVALFTRRHADITLRLDVSDSAADLISGRFDLGIRAGRFADSAMKRRRIGAIRRALVCAPTLLQSDGPIRDANDLVGLRWIRLSSMSSRRQLVAPDGDMVELATPTHAEVGSIEAMIELALAGMGVATPPAHLVGAHLATGALVELAPGWQAPPIELQAVWPASRTDSPLRRAFVDHLLDVWAPTLNGPARAR</sequence>
<dbReference type="SUPFAM" id="SSF46785">
    <property type="entry name" value="Winged helix' DNA-binding domain"/>
    <property type="match status" value="1"/>
</dbReference>
<name>A0A495DMJ1_9PROT</name>
<feature type="domain" description="HTH lysR-type" evidence="5">
    <location>
        <begin position="1"/>
        <end position="60"/>
    </location>
</feature>
<dbReference type="AlphaFoldDB" id="A0A495DMJ1"/>
<dbReference type="OrthoDB" id="9813056at2"/>
<accession>A0A495DMJ1</accession>
<gene>
    <name evidence="6" type="ORF">C7435_0590</name>
</gene>
<dbReference type="Gene3D" id="3.40.190.290">
    <property type="match status" value="1"/>
</dbReference>
<keyword evidence="4" id="KW-0804">Transcription</keyword>
<dbReference type="Pfam" id="PF03466">
    <property type="entry name" value="LysR_substrate"/>
    <property type="match status" value="1"/>
</dbReference>
<dbReference type="PANTHER" id="PTHR30537:SF5">
    <property type="entry name" value="HTH-TYPE TRANSCRIPTIONAL ACTIVATOR TTDR-RELATED"/>
    <property type="match status" value="1"/>
</dbReference>
<dbReference type="InterPro" id="IPR036388">
    <property type="entry name" value="WH-like_DNA-bd_sf"/>
</dbReference>
<dbReference type="InterPro" id="IPR036390">
    <property type="entry name" value="WH_DNA-bd_sf"/>
</dbReference>
<dbReference type="GO" id="GO:0006351">
    <property type="term" value="P:DNA-templated transcription"/>
    <property type="evidence" value="ECO:0007669"/>
    <property type="project" value="TreeGrafter"/>
</dbReference>
<comment type="caution">
    <text evidence="6">The sequence shown here is derived from an EMBL/GenBank/DDBJ whole genome shotgun (WGS) entry which is preliminary data.</text>
</comment>
<dbReference type="InterPro" id="IPR058163">
    <property type="entry name" value="LysR-type_TF_proteobact-type"/>
</dbReference>
<evidence type="ECO:0000256" key="1">
    <source>
        <dbReference type="ARBA" id="ARBA00009437"/>
    </source>
</evidence>
<keyword evidence="3 6" id="KW-0238">DNA-binding</keyword>
<dbReference type="InterPro" id="IPR005119">
    <property type="entry name" value="LysR_subst-bd"/>
</dbReference>
<dbReference type="SUPFAM" id="SSF53850">
    <property type="entry name" value="Periplasmic binding protein-like II"/>
    <property type="match status" value="1"/>
</dbReference>
<dbReference type="Pfam" id="PF00126">
    <property type="entry name" value="HTH_1"/>
    <property type="match status" value="1"/>
</dbReference>
<dbReference type="Gene3D" id="1.10.10.10">
    <property type="entry name" value="Winged helix-like DNA-binding domain superfamily/Winged helix DNA-binding domain"/>
    <property type="match status" value="1"/>
</dbReference>
<dbReference type="RefSeq" id="WP_121209949.1">
    <property type="nucleotide sequence ID" value="NZ_RBIM01000001.1"/>
</dbReference>
<dbReference type="GO" id="GO:0043565">
    <property type="term" value="F:sequence-specific DNA binding"/>
    <property type="evidence" value="ECO:0007669"/>
    <property type="project" value="TreeGrafter"/>
</dbReference>
<comment type="similarity">
    <text evidence="1">Belongs to the LysR transcriptional regulatory family.</text>
</comment>
<evidence type="ECO:0000256" key="3">
    <source>
        <dbReference type="ARBA" id="ARBA00023125"/>
    </source>
</evidence>
<reference evidence="6 7" key="1">
    <citation type="submission" date="2018-10" db="EMBL/GenBank/DDBJ databases">
        <title>Genomic Encyclopedia of Type Strains, Phase IV (KMG-IV): sequencing the most valuable type-strain genomes for metagenomic binning, comparative biology and taxonomic classification.</title>
        <authorList>
            <person name="Goeker M."/>
        </authorList>
    </citation>
    <scope>NUCLEOTIDE SEQUENCE [LARGE SCALE GENOMIC DNA]</scope>
    <source>
        <strain evidence="6 7">DSM 4734</strain>
    </source>
</reference>
<proteinExistence type="inferred from homology"/>